<comment type="caution">
    <text evidence="1">The sequence shown here is derived from an EMBL/GenBank/DDBJ whole genome shotgun (WGS) entry which is preliminary data.</text>
</comment>
<organism evidence="1 2">
    <name type="scientific">Sporosarcina contaminans</name>
    <dbReference type="NCBI Taxonomy" id="633403"/>
    <lineage>
        <taxon>Bacteria</taxon>
        <taxon>Bacillati</taxon>
        <taxon>Bacillota</taxon>
        <taxon>Bacilli</taxon>
        <taxon>Bacillales</taxon>
        <taxon>Caryophanaceae</taxon>
        <taxon>Sporosarcina</taxon>
    </lineage>
</organism>
<gene>
    <name evidence="1" type="ORF">ACFQ38_16390</name>
</gene>
<evidence type="ECO:0000313" key="2">
    <source>
        <dbReference type="Proteomes" id="UP001597231"/>
    </source>
</evidence>
<dbReference type="RefSeq" id="WP_381482288.1">
    <property type="nucleotide sequence ID" value="NZ_JBHTLT010000127.1"/>
</dbReference>
<proteinExistence type="predicted"/>
<reference evidence="2" key="1">
    <citation type="journal article" date="2019" name="Int. J. Syst. Evol. Microbiol.">
        <title>The Global Catalogue of Microorganisms (GCM) 10K type strain sequencing project: providing services to taxonomists for standard genome sequencing and annotation.</title>
        <authorList>
            <consortium name="The Broad Institute Genomics Platform"/>
            <consortium name="The Broad Institute Genome Sequencing Center for Infectious Disease"/>
            <person name="Wu L."/>
            <person name="Ma J."/>
        </authorList>
    </citation>
    <scope>NUCLEOTIDE SEQUENCE [LARGE SCALE GENOMIC DNA]</scope>
    <source>
        <strain evidence="2">CCUG 53915</strain>
    </source>
</reference>
<dbReference type="Pfam" id="PF09466">
    <property type="entry name" value="Yqai"/>
    <property type="match status" value="1"/>
</dbReference>
<keyword evidence="2" id="KW-1185">Reference proteome</keyword>
<evidence type="ECO:0000313" key="1">
    <source>
        <dbReference type="EMBL" id="MFD1206677.1"/>
    </source>
</evidence>
<dbReference type="Proteomes" id="UP001597231">
    <property type="component" value="Unassembled WGS sequence"/>
</dbReference>
<dbReference type="EMBL" id="JBHTLT010000127">
    <property type="protein sequence ID" value="MFD1206677.1"/>
    <property type="molecule type" value="Genomic_DNA"/>
</dbReference>
<dbReference type="SUPFAM" id="SSF160713">
    <property type="entry name" value="YqaI-like"/>
    <property type="match status" value="1"/>
</dbReference>
<dbReference type="InterPro" id="IPR023118">
    <property type="entry name" value="YqaI_dom_sf"/>
</dbReference>
<dbReference type="Gene3D" id="3.30.40.30">
    <property type="entry name" value="YqaI domain"/>
    <property type="match status" value="1"/>
</dbReference>
<accession>A0ABW3U1R4</accession>
<protein>
    <submittedName>
        <fullName evidence="1">Uncharacterized protein</fullName>
    </submittedName>
</protein>
<dbReference type="InterPro" id="IPR018474">
    <property type="entry name" value="Uncharacterised_Yqai"/>
</dbReference>
<sequence>MEHPAIMQTMRTGYPEIDYLEHERYRNANYKAEDYPVEDYFGSEIQAGDKYIMTDSGHVVLEENIRDYLQETLGAVFYEAK</sequence>
<name>A0ABW3U1R4_9BACL</name>